<gene>
    <name evidence="9" type="ORF">FD09_GL002016</name>
</gene>
<dbReference type="PRINTS" id="PR01035">
    <property type="entry name" value="TCRTETA"/>
</dbReference>
<dbReference type="AlphaFoldDB" id="A0A0R1N1V7"/>
<comment type="caution">
    <text evidence="9">The sequence shown here is derived from an EMBL/GenBank/DDBJ whole genome shotgun (WGS) entry which is preliminary data.</text>
</comment>
<dbReference type="GO" id="GO:0022857">
    <property type="term" value="F:transmembrane transporter activity"/>
    <property type="evidence" value="ECO:0007669"/>
    <property type="project" value="InterPro"/>
</dbReference>
<feature type="transmembrane region" description="Helical" evidence="7">
    <location>
        <begin position="103"/>
        <end position="123"/>
    </location>
</feature>
<dbReference type="InterPro" id="IPR036259">
    <property type="entry name" value="MFS_trans_sf"/>
</dbReference>
<dbReference type="InterPro" id="IPR050171">
    <property type="entry name" value="MFS_Transporters"/>
</dbReference>
<organism evidence="9 10">
    <name type="scientific">Schleiferilactobacillus perolens DSM 12744</name>
    <dbReference type="NCBI Taxonomy" id="1423792"/>
    <lineage>
        <taxon>Bacteria</taxon>
        <taxon>Bacillati</taxon>
        <taxon>Bacillota</taxon>
        <taxon>Bacilli</taxon>
        <taxon>Lactobacillales</taxon>
        <taxon>Lactobacillaceae</taxon>
        <taxon>Schleiferilactobacillus</taxon>
    </lineage>
</organism>
<sequence length="428" mass="47573">MKKTVSIRKLGLAIHLFPAKICLSTFFRKNGDDMQEIKLRWLLLGSFLSSVGMSFIWPLTSIYLHNRLGISLTVVGVVLLLNSLASVAGSYVAGLAYDRRNPYWLLVGGVATAMGTLILLIFFHGWPLFAALLVALGVASGWNLTLVNAIGTSIHHYDGRYVFNMLYFAQNLGVVGGTAIVGYVYHISVTLLFVIAAALFAFFLTVVTTQFRPVARRPRRHRPRTGEPAATVTLPHFNHWLLFAFFISLLIIWTMYQQWTSNLSVYMTDLGIPLSRYSILWTLNAGLIVAIQAILNWFSRDGKYLIYQIFFGIAMVALSFVVLIFAHSYPWFVLAMTVLTMGEATAFPAIPAMVNDLTPRALKGRYQGMVNAWASAGRALGPLFGGAVIEATAYTTLFEIAAVAIGIVFVTLVLLWTLWHRRLTLFSE</sequence>
<dbReference type="PATRIC" id="fig|1423792.3.peg.2044"/>
<feature type="transmembrane region" description="Helical" evidence="7">
    <location>
        <begin position="240"/>
        <end position="259"/>
    </location>
</feature>
<feature type="transmembrane region" description="Helical" evidence="7">
    <location>
        <begin position="41"/>
        <end position="64"/>
    </location>
</feature>
<dbReference type="EMBL" id="AZEC01000003">
    <property type="protein sequence ID" value="KRL13980.1"/>
    <property type="molecule type" value="Genomic_DNA"/>
</dbReference>
<dbReference type="PANTHER" id="PTHR23517">
    <property type="entry name" value="RESISTANCE PROTEIN MDTM, PUTATIVE-RELATED-RELATED"/>
    <property type="match status" value="1"/>
</dbReference>
<feature type="transmembrane region" description="Helical" evidence="7">
    <location>
        <begin position="70"/>
        <end position="96"/>
    </location>
</feature>
<protein>
    <submittedName>
        <fullName evidence="9">MFS family major facilitator transporter</fullName>
    </submittedName>
</protein>
<evidence type="ECO:0000256" key="5">
    <source>
        <dbReference type="ARBA" id="ARBA00022989"/>
    </source>
</evidence>
<keyword evidence="6 7" id="KW-0472">Membrane</keyword>
<feature type="transmembrane region" description="Helical" evidence="7">
    <location>
        <begin position="162"/>
        <end position="185"/>
    </location>
</feature>
<dbReference type="PROSITE" id="PS50850">
    <property type="entry name" value="MFS"/>
    <property type="match status" value="1"/>
</dbReference>
<feature type="domain" description="Major facilitator superfamily (MFS) profile" evidence="8">
    <location>
        <begin position="189"/>
        <end position="428"/>
    </location>
</feature>
<dbReference type="Pfam" id="PF07690">
    <property type="entry name" value="MFS_1"/>
    <property type="match status" value="2"/>
</dbReference>
<accession>A0A0R1N1V7</accession>
<dbReference type="GO" id="GO:0005886">
    <property type="term" value="C:plasma membrane"/>
    <property type="evidence" value="ECO:0007669"/>
    <property type="project" value="UniProtKB-SubCell"/>
</dbReference>
<evidence type="ECO:0000256" key="2">
    <source>
        <dbReference type="ARBA" id="ARBA00022448"/>
    </source>
</evidence>
<feature type="transmembrane region" description="Helical" evidence="7">
    <location>
        <begin position="129"/>
        <end position="150"/>
    </location>
</feature>
<keyword evidence="5 7" id="KW-1133">Transmembrane helix</keyword>
<evidence type="ECO:0000259" key="8">
    <source>
        <dbReference type="PROSITE" id="PS50850"/>
    </source>
</evidence>
<dbReference type="PANTHER" id="PTHR23517:SF10">
    <property type="entry name" value="MAJOR FACILITATOR SUPERFAMILY (MFS) PROFILE DOMAIN-CONTAINING PROTEIN"/>
    <property type="match status" value="1"/>
</dbReference>
<feature type="transmembrane region" description="Helical" evidence="7">
    <location>
        <begin position="375"/>
        <end position="394"/>
    </location>
</feature>
<evidence type="ECO:0000256" key="4">
    <source>
        <dbReference type="ARBA" id="ARBA00022692"/>
    </source>
</evidence>
<feature type="transmembrane region" description="Helical" evidence="7">
    <location>
        <begin position="305"/>
        <end position="325"/>
    </location>
</feature>
<feature type="transmembrane region" description="Helical" evidence="7">
    <location>
        <begin position="279"/>
        <end position="298"/>
    </location>
</feature>
<evidence type="ECO:0000256" key="3">
    <source>
        <dbReference type="ARBA" id="ARBA00022475"/>
    </source>
</evidence>
<evidence type="ECO:0000256" key="6">
    <source>
        <dbReference type="ARBA" id="ARBA00023136"/>
    </source>
</evidence>
<keyword evidence="4 7" id="KW-0812">Transmembrane</keyword>
<evidence type="ECO:0000313" key="10">
    <source>
        <dbReference type="Proteomes" id="UP000051330"/>
    </source>
</evidence>
<feature type="transmembrane region" description="Helical" evidence="7">
    <location>
        <begin position="191"/>
        <end position="211"/>
    </location>
</feature>
<dbReference type="SUPFAM" id="SSF103473">
    <property type="entry name" value="MFS general substrate transporter"/>
    <property type="match status" value="1"/>
</dbReference>
<dbReference type="Gene3D" id="1.20.1250.20">
    <property type="entry name" value="MFS general substrate transporter like domains"/>
    <property type="match status" value="1"/>
</dbReference>
<feature type="transmembrane region" description="Helical" evidence="7">
    <location>
        <begin position="331"/>
        <end position="354"/>
    </location>
</feature>
<feature type="transmembrane region" description="Helical" evidence="7">
    <location>
        <begin position="400"/>
        <end position="419"/>
    </location>
</feature>
<dbReference type="InterPro" id="IPR011701">
    <property type="entry name" value="MFS"/>
</dbReference>
<reference evidence="9 10" key="1">
    <citation type="journal article" date="2015" name="Genome Announc.">
        <title>Expanding the biotechnology potential of lactobacilli through comparative genomics of 213 strains and associated genera.</title>
        <authorList>
            <person name="Sun Z."/>
            <person name="Harris H.M."/>
            <person name="McCann A."/>
            <person name="Guo C."/>
            <person name="Argimon S."/>
            <person name="Zhang W."/>
            <person name="Yang X."/>
            <person name="Jeffery I.B."/>
            <person name="Cooney J.C."/>
            <person name="Kagawa T.F."/>
            <person name="Liu W."/>
            <person name="Song Y."/>
            <person name="Salvetti E."/>
            <person name="Wrobel A."/>
            <person name="Rasinkangas P."/>
            <person name="Parkhill J."/>
            <person name="Rea M.C."/>
            <person name="O'Sullivan O."/>
            <person name="Ritari J."/>
            <person name="Douillard F.P."/>
            <person name="Paul Ross R."/>
            <person name="Yang R."/>
            <person name="Briner A.E."/>
            <person name="Felis G.E."/>
            <person name="de Vos W.M."/>
            <person name="Barrangou R."/>
            <person name="Klaenhammer T.R."/>
            <person name="Caufield P.W."/>
            <person name="Cui Y."/>
            <person name="Zhang H."/>
            <person name="O'Toole P.W."/>
        </authorList>
    </citation>
    <scope>NUCLEOTIDE SEQUENCE [LARGE SCALE GENOMIC DNA]</scope>
    <source>
        <strain evidence="9 10">DSM 12744</strain>
    </source>
</reference>
<name>A0A0R1N1V7_9LACO</name>
<keyword evidence="10" id="KW-1185">Reference proteome</keyword>
<keyword evidence="3" id="KW-1003">Cell membrane</keyword>
<evidence type="ECO:0000256" key="1">
    <source>
        <dbReference type="ARBA" id="ARBA00004651"/>
    </source>
</evidence>
<proteinExistence type="predicted"/>
<evidence type="ECO:0000256" key="7">
    <source>
        <dbReference type="SAM" id="Phobius"/>
    </source>
</evidence>
<evidence type="ECO:0000313" key="9">
    <source>
        <dbReference type="EMBL" id="KRL13980.1"/>
    </source>
</evidence>
<dbReference type="STRING" id="1423792.FD09_GL002016"/>
<dbReference type="Proteomes" id="UP000051330">
    <property type="component" value="Unassembled WGS sequence"/>
</dbReference>
<keyword evidence="2" id="KW-0813">Transport</keyword>
<dbReference type="InterPro" id="IPR020846">
    <property type="entry name" value="MFS_dom"/>
</dbReference>
<comment type="subcellular location">
    <subcellularLocation>
        <location evidence="1">Cell membrane</location>
        <topology evidence="1">Multi-pass membrane protein</topology>
    </subcellularLocation>
</comment>
<dbReference type="InterPro" id="IPR001958">
    <property type="entry name" value="Tet-R_TetA/multi-R_MdtG-like"/>
</dbReference>